<evidence type="ECO:0000256" key="1">
    <source>
        <dbReference type="SAM" id="MobiDB-lite"/>
    </source>
</evidence>
<reference evidence="2" key="2">
    <citation type="journal article" date="2015" name="Fish Shellfish Immunol.">
        <title>Early steps in the European eel (Anguilla anguilla)-Vibrio vulnificus interaction in the gills: Role of the RtxA13 toxin.</title>
        <authorList>
            <person name="Callol A."/>
            <person name="Pajuelo D."/>
            <person name="Ebbesson L."/>
            <person name="Teles M."/>
            <person name="MacKenzie S."/>
            <person name="Amaro C."/>
        </authorList>
    </citation>
    <scope>NUCLEOTIDE SEQUENCE</scope>
</reference>
<evidence type="ECO:0000313" key="2">
    <source>
        <dbReference type="EMBL" id="JAH92404.1"/>
    </source>
</evidence>
<accession>A0A0E9WPQ8</accession>
<proteinExistence type="predicted"/>
<dbReference type="EMBL" id="GBXM01016173">
    <property type="protein sequence ID" value="JAH92404.1"/>
    <property type="molecule type" value="Transcribed_RNA"/>
</dbReference>
<dbReference type="AlphaFoldDB" id="A0A0E9WPQ8"/>
<protein>
    <submittedName>
        <fullName evidence="2">Uncharacterized protein</fullName>
    </submittedName>
</protein>
<name>A0A0E9WPQ8_ANGAN</name>
<organism evidence="2">
    <name type="scientific">Anguilla anguilla</name>
    <name type="common">European freshwater eel</name>
    <name type="synonym">Muraena anguilla</name>
    <dbReference type="NCBI Taxonomy" id="7936"/>
    <lineage>
        <taxon>Eukaryota</taxon>
        <taxon>Metazoa</taxon>
        <taxon>Chordata</taxon>
        <taxon>Craniata</taxon>
        <taxon>Vertebrata</taxon>
        <taxon>Euteleostomi</taxon>
        <taxon>Actinopterygii</taxon>
        <taxon>Neopterygii</taxon>
        <taxon>Teleostei</taxon>
        <taxon>Anguilliformes</taxon>
        <taxon>Anguillidae</taxon>
        <taxon>Anguilla</taxon>
    </lineage>
</organism>
<sequence length="109" mass="13001">MQNDTEFVHVPQGSSERSHHSDDPVGIHAYINTRPIAVQITATQLYYYFFPRREMDLDGGKKKFFVLFQKETSATCLVDIFWCLLRGRQKKRKRKKMNFLLFSIYFFLL</sequence>
<reference evidence="2" key="1">
    <citation type="submission" date="2014-11" db="EMBL/GenBank/DDBJ databases">
        <authorList>
            <person name="Amaro Gonzalez C."/>
        </authorList>
    </citation>
    <scope>NUCLEOTIDE SEQUENCE</scope>
</reference>
<feature type="region of interest" description="Disordered" evidence="1">
    <location>
        <begin position="1"/>
        <end position="23"/>
    </location>
</feature>